<dbReference type="EMBL" id="BTGU01000012">
    <property type="protein sequence ID" value="GMN40984.1"/>
    <property type="molecule type" value="Genomic_DNA"/>
</dbReference>
<dbReference type="Proteomes" id="UP001187192">
    <property type="component" value="Unassembled WGS sequence"/>
</dbReference>
<proteinExistence type="predicted"/>
<gene>
    <name evidence="1" type="ORF">TIFTF001_010203</name>
</gene>
<protein>
    <submittedName>
        <fullName evidence="1">Uncharacterized protein</fullName>
    </submittedName>
</protein>
<dbReference type="AlphaFoldDB" id="A0AA87ZW26"/>
<comment type="caution">
    <text evidence="1">The sequence shown here is derived from an EMBL/GenBank/DDBJ whole genome shotgun (WGS) entry which is preliminary data.</text>
</comment>
<sequence>MDNAVIVDQSSIKQPSETGFLIRAQGETGKHEIKNAKNLSIMARSSRTNIIDEEYSLEDHSFKVNDKPIVNYDGILAQKI</sequence>
<evidence type="ECO:0000313" key="1">
    <source>
        <dbReference type="EMBL" id="GMN40984.1"/>
    </source>
</evidence>
<evidence type="ECO:0000313" key="2">
    <source>
        <dbReference type="Proteomes" id="UP001187192"/>
    </source>
</evidence>
<accession>A0AA87ZW26</accession>
<organism evidence="1 2">
    <name type="scientific">Ficus carica</name>
    <name type="common">Common fig</name>
    <dbReference type="NCBI Taxonomy" id="3494"/>
    <lineage>
        <taxon>Eukaryota</taxon>
        <taxon>Viridiplantae</taxon>
        <taxon>Streptophyta</taxon>
        <taxon>Embryophyta</taxon>
        <taxon>Tracheophyta</taxon>
        <taxon>Spermatophyta</taxon>
        <taxon>Magnoliopsida</taxon>
        <taxon>eudicotyledons</taxon>
        <taxon>Gunneridae</taxon>
        <taxon>Pentapetalae</taxon>
        <taxon>rosids</taxon>
        <taxon>fabids</taxon>
        <taxon>Rosales</taxon>
        <taxon>Moraceae</taxon>
        <taxon>Ficeae</taxon>
        <taxon>Ficus</taxon>
    </lineage>
</organism>
<name>A0AA87ZW26_FICCA</name>
<keyword evidence="2" id="KW-1185">Reference proteome</keyword>
<reference evidence="1" key="1">
    <citation type="submission" date="2023-07" db="EMBL/GenBank/DDBJ databases">
        <title>draft genome sequence of fig (Ficus carica).</title>
        <authorList>
            <person name="Takahashi T."/>
            <person name="Nishimura K."/>
        </authorList>
    </citation>
    <scope>NUCLEOTIDE SEQUENCE</scope>
</reference>